<dbReference type="Proteomes" id="UP000053612">
    <property type="component" value="Unassembled WGS sequence"/>
</dbReference>
<organism evidence="1 2">
    <name type="scientific">Lactococcus lactis subsp. lactis</name>
    <name type="common">Streptococcus lactis</name>
    <dbReference type="NCBI Taxonomy" id="1360"/>
    <lineage>
        <taxon>Bacteria</taxon>
        <taxon>Bacillati</taxon>
        <taxon>Bacillota</taxon>
        <taxon>Bacilli</taxon>
        <taxon>Lactobacillales</taxon>
        <taxon>Streptococcaceae</taxon>
        <taxon>Lactococcus</taxon>
    </lineage>
</organism>
<dbReference type="AlphaFoldDB" id="A0A0V8E8P4"/>
<gene>
    <name evidence="1" type="ORF">LMG9449_0312</name>
</gene>
<reference evidence="2" key="1">
    <citation type="submission" date="2015-10" db="EMBL/GenBank/DDBJ databases">
        <title>Draft Genome Sequences of 11 Lactococcus lactis subspecies cremoris strains.</title>
        <authorList>
            <person name="Wels M."/>
            <person name="Backus L."/>
            <person name="Boekhorst J."/>
            <person name="Dijkstra A."/>
            <person name="Beerthuizen M."/>
            <person name="Kelly W."/>
            <person name="Siezen R."/>
            <person name="Bachmann H."/>
            <person name="Van Hijum S."/>
        </authorList>
    </citation>
    <scope>NUCLEOTIDE SEQUENCE [LARGE SCALE GENOMIC DNA]</scope>
    <source>
        <strain evidence="2">LMG9449</strain>
    </source>
</reference>
<accession>A0A0V8E8P4</accession>
<evidence type="ECO:0000313" key="2">
    <source>
        <dbReference type="Proteomes" id="UP000053612"/>
    </source>
</evidence>
<name>A0A0V8E8P4_LACLL</name>
<sequence length="88" mass="10472">MAVLATYSLGQAVDFILYLYEQENEETLWEMWLSKDIDEDFSEFKKKNMKTLRIKEKDVITPDKEEENLNFAAQYFNFSKEVKMNGSI</sequence>
<dbReference type="EMBL" id="LKLS01000011">
    <property type="protein sequence ID" value="KSU22213.1"/>
    <property type="molecule type" value="Genomic_DNA"/>
</dbReference>
<dbReference type="PATRIC" id="fig|1360.109.peg.1397"/>
<evidence type="ECO:0000313" key="1">
    <source>
        <dbReference type="EMBL" id="KSU22213.1"/>
    </source>
</evidence>
<comment type="caution">
    <text evidence="1">The sequence shown here is derived from an EMBL/GenBank/DDBJ whole genome shotgun (WGS) entry which is preliminary data.</text>
</comment>
<proteinExistence type="predicted"/>
<protein>
    <submittedName>
        <fullName evidence="1">Uncharacterized protein</fullName>
    </submittedName>
</protein>